<dbReference type="Proteomes" id="UP000307720">
    <property type="component" value="Unassembled WGS sequence"/>
</dbReference>
<evidence type="ECO:0000313" key="2">
    <source>
        <dbReference type="Proteomes" id="UP000307720"/>
    </source>
</evidence>
<comment type="caution">
    <text evidence="1">The sequence shown here is derived from an EMBL/GenBank/DDBJ whole genome shotgun (WGS) entry which is preliminary data.</text>
</comment>
<dbReference type="EMBL" id="SRZB01000005">
    <property type="protein sequence ID" value="TGX99728.1"/>
    <property type="molecule type" value="Genomic_DNA"/>
</dbReference>
<organism evidence="1 2">
    <name type="scientific">Hominisplanchenecus murintestinalis</name>
    <dbReference type="NCBI Taxonomy" id="2941517"/>
    <lineage>
        <taxon>Bacteria</taxon>
        <taxon>Bacillati</taxon>
        <taxon>Bacillota</taxon>
        <taxon>Clostridia</taxon>
        <taxon>Lachnospirales</taxon>
        <taxon>Lachnospiraceae</taxon>
        <taxon>Hominisplanchenecus</taxon>
    </lineage>
</organism>
<proteinExistence type="predicted"/>
<name>A0AC61R3W3_9FIRM</name>
<keyword evidence="2" id="KW-1185">Reference proteome</keyword>
<accession>A0AC61R3W3</accession>
<evidence type="ECO:0000313" key="1">
    <source>
        <dbReference type="EMBL" id="TGX99728.1"/>
    </source>
</evidence>
<reference evidence="1" key="1">
    <citation type="submission" date="2019-04" db="EMBL/GenBank/DDBJ databases">
        <title>Microbes associate with the intestines of laboratory mice.</title>
        <authorList>
            <person name="Navarre W."/>
            <person name="Wong E."/>
            <person name="Huang K."/>
            <person name="Tropini C."/>
            <person name="Ng K."/>
            <person name="Yu B."/>
        </authorList>
    </citation>
    <scope>NUCLEOTIDE SEQUENCE</scope>
    <source>
        <strain evidence="1">NM72_1-8</strain>
    </source>
</reference>
<protein>
    <submittedName>
        <fullName evidence="1">Rrf2 family transcriptional regulator</fullName>
    </submittedName>
</protein>
<gene>
    <name evidence="1" type="ORF">E5357_04410</name>
</gene>
<sequence length="148" mass="16716">MDFSKKCRYGLRALIDLAVNSKEERVPLNLIAERNHISLQYLEQVFAALRKKGLVKSVKGSQGGYFLAKKPEDILAAEILEALDGSYLIEDEEMESEAGFGGIPAVIQTMLIDKVNKELDRLFRGISLADMAETYLVYEEDAKDMYYI</sequence>